<dbReference type="Proteomes" id="UP000075809">
    <property type="component" value="Unassembled WGS sequence"/>
</dbReference>
<reference evidence="1 2" key="1">
    <citation type="submission" date="2015-09" db="EMBL/GenBank/DDBJ databases">
        <title>Trachymyrmex zeteki WGS genome.</title>
        <authorList>
            <person name="Nygaard S."/>
            <person name="Hu H."/>
            <person name="Boomsma J."/>
            <person name="Zhang G."/>
        </authorList>
    </citation>
    <scope>NUCLEOTIDE SEQUENCE [LARGE SCALE GENOMIC DNA]</scope>
    <source>
        <strain evidence="1">Tzet28-1</strain>
        <tissue evidence="1">Whole body</tissue>
    </source>
</reference>
<name>A0A151XG48_9HYME</name>
<dbReference type="EMBL" id="KQ982174">
    <property type="protein sequence ID" value="KYQ59295.1"/>
    <property type="molecule type" value="Genomic_DNA"/>
</dbReference>
<proteinExistence type="predicted"/>
<keyword evidence="2" id="KW-1185">Reference proteome</keyword>
<accession>A0A151XG48</accession>
<evidence type="ECO:0000313" key="2">
    <source>
        <dbReference type="Proteomes" id="UP000075809"/>
    </source>
</evidence>
<protein>
    <submittedName>
        <fullName evidence="1">Uncharacterized protein</fullName>
    </submittedName>
</protein>
<dbReference type="AlphaFoldDB" id="A0A151XG48"/>
<sequence length="85" mass="9272">MVYAEDDVDSPCVQHRMNRSDCIAKQGNTQFILDGCKLASGVALALCSGVNELILDKLESTSVNKQNPLGKSALVIKHITNYLYT</sequence>
<organism evidence="1 2">
    <name type="scientific">Mycetomoellerius zeteki</name>
    <dbReference type="NCBI Taxonomy" id="64791"/>
    <lineage>
        <taxon>Eukaryota</taxon>
        <taxon>Metazoa</taxon>
        <taxon>Ecdysozoa</taxon>
        <taxon>Arthropoda</taxon>
        <taxon>Hexapoda</taxon>
        <taxon>Insecta</taxon>
        <taxon>Pterygota</taxon>
        <taxon>Neoptera</taxon>
        <taxon>Endopterygota</taxon>
        <taxon>Hymenoptera</taxon>
        <taxon>Apocrita</taxon>
        <taxon>Aculeata</taxon>
        <taxon>Formicoidea</taxon>
        <taxon>Formicidae</taxon>
        <taxon>Myrmicinae</taxon>
        <taxon>Mycetomoellerius</taxon>
    </lineage>
</organism>
<evidence type="ECO:0000313" key="1">
    <source>
        <dbReference type="EMBL" id="KYQ59295.1"/>
    </source>
</evidence>
<gene>
    <name evidence="1" type="ORF">ALC60_01604</name>
</gene>